<proteinExistence type="predicted"/>
<reference evidence="3 4" key="1">
    <citation type="journal article" date="2018" name="Evol. Lett.">
        <title>Horizontal gene cluster transfer increased hallucinogenic mushroom diversity.</title>
        <authorList>
            <person name="Reynolds H.T."/>
            <person name="Vijayakumar V."/>
            <person name="Gluck-Thaler E."/>
            <person name="Korotkin H.B."/>
            <person name="Matheny P.B."/>
            <person name="Slot J.C."/>
        </authorList>
    </citation>
    <scope>NUCLEOTIDE SEQUENCE [LARGE SCALE GENOMIC DNA]</scope>
    <source>
        <strain evidence="3 4">2631</strain>
    </source>
</reference>
<dbReference type="GO" id="GO:0003676">
    <property type="term" value="F:nucleic acid binding"/>
    <property type="evidence" value="ECO:0007669"/>
    <property type="project" value="InterPro"/>
</dbReference>
<feature type="domain" description="RNase H type-1" evidence="2">
    <location>
        <begin position="1"/>
        <end position="46"/>
    </location>
</feature>
<dbReference type="EMBL" id="NHYD01001647">
    <property type="protein sequence ID" value="PPQ90321.1"/>
    <property type="molecule type" value="Genomic_DNA"/>
</dbReference>
<dbReference type="Gene3D" id="3.30.420.10">
    <property type="entry name" value="Ribonuclease H-like superfamily/Ribonuclease H"/>
    <property type="match status" value="1"/>
</dbReference>
<keyword evidence="4" id="KW-1185">Reference proteome</keyword>
<sequence length="137" mass="15304">MKHRLVDGIVASAREIPGKIKIAWISGHTDVKGNEKADEEAKKAASGSSSCRSDLPTTLRGKLPISASAERQAYHEELMLLWKNRWDSSPRAARFKHIDPDFACTKFRKISFCLNRAQSSLLVQDTQINDGQMPKLP</sequence>
<dbReference type="InterPro" id="IPR002156">
    <property type="entry name" value="RNaseH_domain"/>
</dbReference>
<accession>A0A409XHW7</accession>
<evidence type="ECO:0000259" key="2">
    <source>
        <dbReference type="PROSITE" id="PS50879"/>
    </source>
</evidence>
<name>A0A409XHW7_PSICY</name>
<dbReference type="InterPro" id="IPR036397">
    <property type="entry name" value="RNaseH_sf"/>
</dbReference>
<evidence type="ECO:0000313" key="3">
    <source>
        <dbReference type="EMBL" id="PPQ90321.1"/>
    </source>
</evidence>
<protein>
    <recommendedName>
        <fullName evidence="2">RNase H type-1 domain-containing protein</fullName>
    </recommendedName>
</protein>
<dbReference type="STRING" id="93625.A0A409XHW7"/>
<feature type="region of interest" description="Disordered" evidence="1">
    <location>
        <begin position="33"/>
        <end position="56"/>
    </location>
</feature>
<dbReference type="PROSITE" id="PS50879">
    <property type="entry name" value="RNASE_H_1"/>
    <property type="match status" value="1"/>
</dbReference>
<organism evidence="3 4">
    <name type="scientific">Psilocybe cyanescens</name>
    <dbReference type="NCBI Taxonomy" id="93625"/>
    <lineage>
        <taxon>Eukaryota</taxon>
        <taxon>Fungi</taxon>
        <taxon>Dikarya</taxon>
        <taxon>Basidiomycota</taxon>
        <taxon>Agaricomycotina</taxon>
        <taxon>Agaricomycetes</taxon>
        <taxon>Agaricomycetidae</taxon>
        <taxon>Agaricales</taxon>
        <taxon>Agaricineae</taxon>
        <taxon>Strophariaceae</taxon>
        <taxon>Psilocybe</taxon>
    </lineage>
</organism>
<dbReference type="SUPFAM" id="SSF53098">
    <property type="entry name" value="Ribonuclease H-like"/>
    <property type="match status" value="1"/>
</dbReference>
<gene>
    <name evidence="3" type="ORF">CVT25_007723</name>
</gene>
<comment type="caution">
    <text evidence="3">The sequence shown here is derived from an EMBL/GenBank/DDBJ whole genome shotgun (WGS) entry which is preliminary data.</text>
</comment>
<dbReference type="InterPro" id="IPR012337">
    <property type="entry name" value="RNaseH-like_sf"/>
</dbReference>
<dbReference type="InParanoid" id="A0A409XHW7"/>
<evidence type="ECO:0000256" key="1">
    <source>
        <dbReference type="SAM" id="MobiDB-lite"/>
    </source>
</evidence>
<dbReference type="GO" id="GO:0004523">
    <property type="term" value="F:RNA-DNA hybrid ribonuclease activity"/>
    <property type="evidence" value="ECO:0007669"/>
    <property type="project" value="InterPro"/>
</dbReference>
<dbReference type="OrthoDB" id="3265515at2759"/>
<feature type="compositionally biased region" description="Basic and acidic residues" evidence="1">
    <location>
        <begin position="33"/>
        <end position="43"/>
    </location>
</feature>
<evidence type="ECO:0000313" key="4">
    <source>
        <dbReference type="Proteomes" id="UP000283269"/>
    </source>
</evidence>
<dbReference type="AlphaFoldDB" id="A0A409XHW7"/>
<dbReference type="Proteomes" id="UP000283269">
    <property type="component" value="Unassembled WGS sequence"/>
</dbReference>